<name>A0ABV8KE79_9BACL</name>
<accession>A0ABV8KE79</accession>
<evidence type="ECO:0000313" key="1">
    <source>
        <dbReference type="EMBL" id="MFC4104212.1"/>
    </source>
</evidence>
<reference evidence="2" key="1">
    <citation type="journal article" date="2019" name="Int. J. Syst. Evol. Microbiol.">
        <title>The Global Catalogue of Microorganisms (GCM) 10K type strain sequencing project: providing services to taxonomists for standard genome sequencing and annotation.</title>
        <authorList>
            <consortium name="The Broad Institute Genomics Platform"/>
            <consortium name="The Broad Institute Genome Sequencing Center for Infectious Disease"/>
            <person name="Wu L."/>
            <person name="Ma J."/>
        </authorList>
    </citation>
    <scope>NUCLEOTIDE SEQUENCE [LARGE SCALE GENOMIC DNA]</scope>
    <source>
        <strain evidence="2">IBRC-M 10987</strain>
    </source>
</reference>
<keyword evidence="2" id="KW-1185">Reference proteome</keyword>
<dbReference type="Proteomes" id="UP001595715">
    <property type="component" value="Unassembled WGS sequence"/>
</dbReference>
<proteinExistence type="predicted"/>
<organism evidence="1 2">
    <name type="scientific">Paenibacillus xanthanilyticus</name>
    <dbReference type="NCBI Taxonomy" id="1783531"/>
    <lineage>
        <taxon>Bacteria</taxon>
        <taxon>Bacillati</taxon>
        <taxon>Bacillota</taxon>
        <taxon>Bacilli</taxon>
        <taxon>Bacillales</taxon>
        <taxon>Paenibacillaceae</taxon>
        <taxon>Paenibacillus</taxon>
    </lineage>
</organism>
<dbReference type="RefSeq" id="WP_377722747.1">
    <property type="nucleotide sequence ID" value="NZ_JBHSAM010000036.1"/>
</dbReference>
<dbReference type="EMBL" id="JBHSAM010000036">
    <property type="protein sequence ID" value="MFC4104212.1"/>
    <property type="molecule type" value="Genomic_DNA"/>
</dbReference>
<evidence type="ECO:0000313" key="2">
    <source>
        <dbReference type="Proteomes" id="UP001595715"/>
    </source>
</evidence>
<sequence length="232" mass="26570">MKQDEFRSGDLQAMDPLVRLEDDAMERMLRGERRPASGSRFTAGKPWKQLVLESACACLYDVLSGGSRTGRDAQLEMAVIRRWNRRYERFHSPEHYLLTREAVVGRMSDYVERLAGAVPIVLFETFVHYLPELDMEVKQTFHLVLQEETDQGGMAVHKLIVDESPEALELYAHMTTVYFRALYGVMPSRIEAVSLLTGNVYQWRPDEADWQTSVDYLQVIKSMLAAPDGIAH</sequence>
<evidence type="ECO:0008006" key="3">
    <source>
        <dbReference type="Google" id="ProtNLM"/>
    </source>
</evidence>
<comment type="caution">
    <text evidence="1">The sequence shown here is derived from an EMBL/GenBank/DDBJ whole genome shotgun (WGS) entry which is preliminary data.</text>
</comment>
<protein>
    <recommendedName>
        <fullName evidence="3">TetR/AcrR family transcriptional regulator</fullName>
    </recommendedName>
</protein>
<gene>
    <name evidence="1" type="ORF">ACFOZ8_31790</name>
</gene>